<dbReference type="PROSITE" id="PS51178">
    <property type="entry name" value="PASTA"/>
    <property type="match status" value="4"/>
</dbReference>
<feature type="region of interest" description="Disordered" evidence="9">
    <location>
        <begin position="620"/>
        <end position="670"/>
    </location>
</feature>
<keyword evidence="10" id="KW-1133">Transmembrane helix</keyword>
<dbReference type="InterPro" id="IPR011009">
    <property type="entry name" value="Kinase-like_dom_sf"/>
</dbReference>
<dbReference type="NCBIfam" id="NF033483">
    <property type="entry name" value="PknB_PASTA_kin"/>
    <property type="match status" value="1"/>
</dbReference>
<evidence type="ECO:0000313" key="13">
    <source>
        <dbReference type="EMBL" id="MCM2437505.1"/>
    </source>
</evidence>
<dbReference type="SUPFAM" id="SSF56112">
    <property type="entry name" value="Protein kinase-like (PK-like)"/>
    <property type="match status" value="1"/>
</dbReference>
<feature type="region of interest" description="Disordered" evidence="9">
    <location>
        <begin position="586"/>
        <end position="605"/>
    </location>
</feature>
<keyword evidence="14" id="KW-1185">Reference proteome</keyword>
<feature type="domain" description="PASTA" evidence="12">
    <location>
        <begin position="487"/>
        <end position="554"/>
    </location>
</feature>
<dbReference type="PROSITE" id="PS00108">
    <property type="entry name" value="PROTEIN_KINASE_ST"/>
    <property type="match status" value="1"/>
</dbReference>
<evidence type="ECO:0000256" key="4">
    <source>
        <dbReference type="ARBA" id="ARBA00022741"/>
    </source>
</evidence>
<evidence type="ECO:0000313" key="14">
    <source>
        <dbReference type="Proteomes" id="UP001057481"/>
    </source>
</evidence>
<feature type="transmembrane region" description="Helical" evidence="10">
    <location>
        <begin position="330"/>
        <end position="350"/>
    </location>
</feature>
<dbReference type="Gene3D" id="3.30.200.20">
    <property type="entry name" value="Phosphorylase Kinase, domain 1"/>
    <property type="match status" value="1"/>
</dbReference>
<dbReference type="Gene3D" id="1.10.510.10">
    <property type="entry name" value="Transferase(Phosphotransferase) domain 1"/>
    <property type="match status" value="1"/>
</dbReference>
<feature type="domain" description="PASTA" evidence="12">
    <location>
        <begin position="555"/>
        <end position="619"/>
    </location>
</feature>
<dbReference type="InterPro" id="IPR008271">
    <property type="entry name" value="Ser/Thr_kinase_AS"/>
</dbReference>
<dbReference type="PROSITE" id="PS50011">
    <property type="entry name" value="PROTEIN_KINASE_DOM"/>
    <property type="match status" value="1"/>
</dbReference>
<keyword evidence="5 13" id="KW-0418">Kinase</keyword>
<dbReference type="InterPro" id="IPR000719">
    <property type="entry name" value="Prot_kinase_dom"/>
</dbReference>
<name>A0ABT0VI54_9LACO</name>
<feature type="compositionally biased region" description="Low complexity" evidence="9">
    <location>
        <begin position="620"/>
        <end position="633"/>
    </location>
</feature>
<evidence type="ECO:0000256" key="6">
    <source>
        <dbReference type="ARBA" id="ARBA00022840"/>
    </source>
</evidence>
<organism evidence="13 14">
    <name type="scientific">Periweissella beninensis</name>
    <dbReference type="NCBI Taxonomy" id="504936"/>
    <lineage>
        <taxon>Bacteria</taxon>
        <taxon>Bacillati</taxon>
        <taxon>Bacillota</taxon>
        <taxon>Bacilli</taxon>
        <taxon>Lactobacillales</taxon>
        <taxon>Lactobacillaceae</taxon>
        <taxon>Periweissella</taxon>
    </lineage>
</organism>
<dbReference type="Pfam" id="PF00069">
    <property type="entry name" value="Pkinase"/>
    <property type="match status" value="1"/>
</dbReference>
<dbReference type="Gene3D" id="3.30.10.20">
    <property type="match status" value="4"/>
</dbReference>
<evidence type="ECO:0000259" key="12">
    <source>
        <dbReference type="PROSITE" id="PS51178"/>
    </source>
</evidence>
<dbReference type="EC" id="2.7.11.1" evidence="1"/>
<keyword evidence="2" id="KW-0723">Serine/threonine-protein kinase</keyword>
<evidence type="ECO:0000259" key="11">
    <source>
        <dbReference type="PROSITE" id="PS50011"/>
    </source>
</evidence>
<feature type="domain" description="Protein kinase" evidence="11">
    <location>
        <begin position="11"/>
        <end position="271"/>
    </location>
</feature>
<evidence type="ECO:0000256" key="3">
    <source>
        <dbReference type="ARBA" id="ARBA00022679"/>
    </source>
</evidence>
<dbReference type="SMART" id="SM00740">
    <property type="entry name" value="PASTA"/>
    <property type="match status" value="4"/>
</dbReference>
<evidence type="ECO:0000256" key="10">
    <source>
        <dbReference type="SAM" id="Phobius"/>
    </source>
</evidence>
<dbReference type="SMART" id="SM00220">
    <property type="entry name" value="S_TKc"/>
    <property type="match status" value="1"/>
</dbReference>
<dbReference type="RefSeq" id="WP_205143540.1">
    <property type="nucleotide sequence ID" value="NZ_JAFBDN010000007.1"/>
</dbReference>
<dbReference type="CDD" id="cd06577">
    <property type="entry name" value="PASTA_pknB"/>
    <property type="match status" value="4"/>
</dbReference>
<comment type="catalytic activity">
    <reaction evidence="7">
        <text>L-threonyl-[protein] + ATP = O-phospho-L-threonyl-[protein] + ADP + H(+)</text>
        <dbReference type="Rhea" id="RHEA:46608"/>
        <dbReference type="Rhea" id="RHEA-COMP:11060"/>
        <dbReference type="Rhea" id="RHEA-COMP:11605"/>
        <dbReference type="ChEBI" id="CHEBI:15378"/>
        <dbReference type="ChEBI" id="CHEBI:30013"/>
        <dbReference type="ChEBI" id="CHEBI:30616"/>
        <dbReference type="ChEBI" id="CHEBI:61977"/>
        <dbReference type="ChEBI" id="CHEBI:456216"/>
        <dbReference type="EC" id="2.7.11.1"/>
    </reaction>
</comment>
<evidence type="ECO:0000256" key="5">
    <source>
        <dbReference type="ARBA" id="ARBA00022777"/>
    </source>
</evidence>
<evidence type="ECO:0000256" key="9">
    <source>
        <dbReference type="SAM" id="MobiDB-lite"/>
    </source>
</evidence>
<dbReference type="CDD" id="cd14014">
    <property type="entry name" value="STKc_PknB_like"/>
    <property type="match status" value="1"/>
</dbReference>
<sequence>MMPNQIIGGRYQIKRPLGEGGMANVYLAHDLILDRDVSLKILRIDMASDVRTSQRFYREAVAATELVHPNIVSLYDYGEDQGMQYLVMEYIDGMDLKSYIKETFPIPYEKVIKIMEQILSAVATAHQAGIIHRDLKPQNILIDKHEVAKISDFGIALTNDAVSMTQTNTILGSVHYLSPEQTRGGMATDRSDVYSLGIILFEMLVGHVPFEGDNAVAIALQHSQSEIPDLKELDSKIPQPMENVVLRATAKDPTLRYTSVAEMATDLSSVLAPQRASEPRFIPGRIDDEATKIIPLADLQSEYDEDFVDNANDPVEEVMQKPIKKKHRKLWLMLGSLMMALLVGVGIFAFENKTVEVPNLVNKSQANAVKLIQDNDLKVGTITKTSSQKINSGNVISATPGYNKQVKKGTTVDLVISSGRKLIRLGDYTGEEYTEVATTLKTKGFTTKAKRVTSNEIPVGEIISQNINAETKVDPTTTTVTFNVSAGPNKITVPDFTNASPAKFYNWANNNNIKILQPNSTYSTKVAKGKIVEQSVVSGQTVEEGDTMRVTLSKGPKKITIPNFIGATRAKVKAWASSNSINLKIENDNSDDNNEVVKQSPSKNTQISLGSTLTITLADTTTSSSSATNSQKQESSEDSKNASSTDSSQSSSSGSSGSSSQATSTSDDDD</sequence>
<dbReference type="GO" id="GO:0016301">
    <property type="term" value="F:kinase activity"/>
    <property type="evidence" value="ECO:0007669"/>
    <property type="project" value="UniProtKB-KW"/>
</dbReference>
<evidence type="ECO:0000256" key="2">
    <source>
        <dbReference type="ARBA" id="ARBA00022527"/>
    </source>
</evidence>
<keyword evidence="4" id="KW-0547">Nucleotide-binding</keyword>
<dbReference type="PANTHER" id="PTHR43289">
    <property type="entry name" value="MITOGEN-ACTIVATED PROTEIN KINASE KINASE KINASE 20-RELATED"/>
    <property type="match status" value="1"/>
</dbReference>
<accession>A0ABT0VI54</accession>
<keyword evidence="3" id="KW-0808">Transferase</keyword>
<feature type="compositionally biased region" description="Low complexity" evidence="9">
    <location>
        <begin position="641"/>
        <end position="670"/>
    </location>
</feature>
<evidence type="ECO:0000256" key="7">
    <source>
        <dbReference type="ARBA" id="ARBA00047899"/>
    </source>
</evidence>
<comment type="caution">
    <text evidence="13">The sequence shown here is derived from an EMBL/GenBank/DDBJ whole genome shotgun (WGS) entry which is preliminary data.</text>
</comment>
<evidence type="ECO:0000256" key="8">
    <source>
        <dbReference type="ARBA" id="ARBA00048679"/>
    </source>
</evidence>
<evidence type="ECO:0000256" key="1">
    <source>
        <dbReference type="ARBA" id="ARBA00012513"/>
    </source>
</evidence>
<feature type="domain" description="PASTA" evidence="12">
    <location>
        <begin position="419"/>
        <end position="486"/>
    </location>
</feature>
<comment type="catalytic activity">
    <reaction evidence="8">
        <text>L-seryl-[protein] + ATP = O-phospho-L-seryl-[protein] + ADP + H(+)</text>
        <dbReference type="Rhea" id="RHEA:17989"/>
        <dbReference type="Rhea" id="RHEA-COMP:9863"/>
        <dbReference type="Rhea" id="RHEA-COMP:11604"/>
        <dbReference type="ChEBI" id="CHEBI:15378"/>
        <dbReference type="ChEBI" id="CHEBI:29999"/>
        <dbReference type="ChEBI" id="CHEBI:30616"/>
        <dbReference type="ChEBI" id="CHEBI:83421"/>
        <dbReference type="ChEBI" id="CHEBI:456216"/>
        <dbReference type="EC" id="2.7.11.1"/>
    </reaction>
</comment>
<keyword evidence="10" id="KW-0472">Membrane</keyword>
<protein>
    <recommendedName>
        <fullName evidence="1">non-specific serine/threonine protein kinase</fullName>
        <ecNumber evidence="1">2.7.11.1</ecNumber>
    </recommendedName>
</protein>
<proteinExistence type="predicted"/>
<dbReference type="Proteomes" id="UP001057481">
    <property type="component" value="Unassembled WGS sequence"/>
</dbReference>
<reference evidence="13" key="1">
    <citation type="submission" date="2021-04" db="EMBL/GenBank/DDBJ databases">
        <title>Taxonomic assessment of Weissella genus.</title>
        <authorList>
            <person name="Fanelli F."/>
            <person name="Chieffi D."/>
            <person name="Dell'Aquila A."/>
            <person name="Gyu-Sung C."/>
            <person name="Franz C.M.A.P."/>
            <person name="Fusco V."/>
        </authorList>
    </citation>
    <scope>NUCLEOTIDE SEQUENCE</scope>
    <source>
        <strain evidence="13">LMG 25373</strain>
    </source>
</reference>
<gene>
    <name evidence="13" type="primary">pknB</name>
    <name evidence="13" type="ORF">KAK10_06240</name>
</gene>
<dbReference type="InterPro" id="IPR005543">
    <property type="entry name" value="PASTA_dom"/>
</dbReference>
<keyword evidence="6" id="KW-0067">ATP-binding</keyword>
<dbReference type="EMBL" id="JAGMVS010000064">
    <property type="protein sequence ID" value="MCM2437505.1"/>
    <property type="molecule type" value="Genomic_DNA"/>
</dbReference>
<keyword evidence="10" id="KW-0812">Transmembrane</keyword>
<feature type="compositionally biased region" description="Polar residues" evidence="9">
    <location>
        <begin position="596"/>
        <end position="605"/>
    </location>
</feature>
<dbReference type="PANTHER" id="PTHR43289:SF34">
    <property type="entry name" value="SERINE_THREONINE-PROTEIN KINASE YBDM-RELATED"/>
    <property type="match status" value="1"/>
</dbReference>
<feature type="domain" description="PASTA" evidence="12">
    <location>
        <begin position="351"/>
        <end position="418"/>
    </location>
</feature>
<dbReference type="Pfam" id="PF03793">
    <property type="entry name" value="PASTA"/>
    <property type="match status" value="4"/>
</dbReference>